<evidence type="ECO:0000256" key="6">
    <source>
        <dbReference type="ARBA" id="ARBA00022970"/>
    </source>
</evidence>
<evidence type="ECO:0000256" key="3">
    <source>
        <dbReference type="ARBA" id="ARBA00022475"/>
    </source>
</evidence>
<evidence type="ECO:0000256" key="2">
    <source>
        <dbReference type="ARBA" id="ARBA00022448"/>
    </source>
</evidence>
<evidence type="ECO:0000256" key="4">
    <source>
        <dbReference type="ARBA" id="ARBA00022519"/>
    </source>
</evidence>
<feature type="transmembrane region" description="Helical" evidence="9">
    <location>
        <begin position="339"/>
        <end position="358"/>
    </location>
</feature>
<sequence length="403" mass="43568">MIIKNKVLGGILLVSGTTIGAGMLALPVVTGLAGFGPTLFLFLLYWIYMTYTAFLLLEVNLWLGENINMITMAKRTVGRVGELVSWAAYLFLLYLLTTAYLAGGAPVIVNCVKMAVGVRIPDWVGALPLLLIFGFFVYEGTKYVDVINRILMFGLVIAYSVMTLFMVPHVDYRLLSYADWGNFWLAVSVAATSFGFHIIIPTLTTYLHHNPVQLKKVILVGSVIPLVVYILWEMITLGVVPIEGVSGIREGLREGVNGAALLSEQLGSSFVSAVAQMFSFFAIVTSFLGVTLSLSDFLADGLHIKKTHAGRFFLVALTFVPPLFFILLSPRAFLSALEYAGAFGVVILLGLMPPLMVWAGRYRKGLKGSFTVPGGKPALAAVIVVSLIVIIGEAANKLGVFGG</sequence>
<evidence type="ECO:0000256" key="5">
    <source>
        <dbReference type="ARBA" id="ARBA00022692"/>
    </source>
</evidence>
<proteinExistence type="predicted"/>
<keyword evidence="5 9" id="KW-0812">Transmembrane</keyword>
<dbReference type="InterPro" id="IPR018227">
    <property type="entry name" value="Amino_acid_transport_2"/>
</dbReference>
<feature type="transmembrane region" description="Helical" evidence="9">
    <location>
        <begin position="150"/>
        <end position="170"/>
    </location>
</feature>
<keyword evidence="2" id="KW-0813">Transport</keyword>
<dbReference type="STRING" id="716544.wcw_0190"/>
<feature type="transmembrane region" description="Helical" evidence="9">
    <location>
        <begin position="120"/>
        <end position="138"/>
    </location>
</feature>
<dbReference type="RefSeq" id="WP_013181293.1">
    <property type="nucleotide sequence ID" value="NC_014225.1"/>
</dbReference>
<keyword evidence="8 9" id="KW-0472">Membrane</keyword>
<dbReference type="HOGENOM" id="CLU_038102_1_0_0"/>
<organism evidence="10 11">
    <name type="scientific">Waddlia chondrophila (strain ATCC VR-1470 / WSU 86-1044)</name>
    <dbReference type="NCBI Taxonomy" id="716544"/>
    <lineage>
        <taxon>Bacteria</taxon>
        <taxon>Pseudomonadati</taxon>
        <taxon>Chlamydiota</taxon>
        <taxon>Chlamydiia</taxon>
        <taxon>Parachlamydiales</taxon>
        <taxon>Waddliaceae</taxon>
        <taxon>Waddlia</taxon>
    </lineage>
</organism>
<evidence type="ECO:0000256" key="1">
    <source>
        <dbReference type="ARBA" id="ARBA00004429"/>
    </source>
</evidence>
<keyword evidence="4" id="KW-0997">Cell inner membrane</keyword>
<dbReference type="GO" id="GO:0003333">
    <property type="term" value="P:amino acid transmembrane transport"/>
    <property type="evidence" value="ECO:0007669"/>
    <property type="project" value="InterPro"/>
</dbReference>
<protein>
    <submittedName>
        <fullName evidence="10">Tyrosine-specific transport protein</fullName>
    </submittedName>
</protein>
<evidence type="ECO:0000256" key="9">
    <source>
        <dbReference type="SAM" id="Phobius"/>
    </source>
</evidence>
<comment type="subcellular location">
    <subcellularLocation>
        <location evidence="1">Cell inner membrane</location>
        <topology evidence="1">Multi-pass membrane protein</topology>
    </subcellularLocation>
</comment>
<reference evidence="10 11" key="1">
    <citation type="journal article" date="2010" name="PLoS ONE">
        <title>The Waddlia genome: a window into chlamydial biology.</title>
        <authorList>
            <person name="Bertelli C."/>
            <person name="Collyn F."/>
            <person name="Croxatto A."/>
            <person name="Ruckert C."/>
            <person name="Polkinghorne A."/>
            <person name="Kebbi-Beghdadi C."/>
            <person name="Goesmann A."/>
            <person name="Vaughan L."/>
            <person name="Greub G."/>
        </authorList>
    </citation>
    <scope>NUCLEOTIDE SEQUENCE [LARGE SCALE GENOMIC DNA]</scope>
    <source>
        <strain evidence="11">ATCC VR-1470 / WSU 86-1044</strain>
    </source>
</reference>
<evidence type="ECO:0000256" key="7">
    <source>
        <dbReference type="ARBA" id="ARBA00022989"/>
    </source>
</evidence>
<evidence type="ECO:0000313" key="11">
    <source>
        <dbReference type="Proteomes" id="UP000001505"/>
    </source>
</evidence>
<feature type="transmembrane region" description="Helical" evidence="9">
    <location>
        <begin position="83"/>
        <end position="108"/>
    </location>
</feature>
<feature type="transmembrane region" description="Helical" evidence="9">
    <location>
        <begin position="7"/>
        <end position="33"/>
    </location>
</feature>
<evidence type="ECO:0000256" key="8">
    <source>
        <dbReference type="ARBA" id="ARBA00023136"/>
    </source>
</evidence>
<dbReference type="Pfam" id="PF03222">
    <property type="entry name" value="Trp_Tyr_perm"/>
    <property type="match status" value="1"/>
</dbReference>
<feature type="transmembrane region" description="Helical" evidence="9">
    <location>
        <begin position="312"/>
        <end position="333"/>
    </location>
</feature>
<feature type="transmembrane region" description="Helical" evidence="9">
    <location>
        <begin position="270"/>
        <end position="292"/>
    </location>
</feature>
<evidence type="ECO:0000313" key="10">
    <source>
        <dbReference type="EMBL" id="ADI37565.1"/>
    </source>
</evidence>
<accession>D6YTV4</accession>
<keyword evidence="3" id="KW-1003">Cell membrane</keyword>
<dbReference type="PANTHER" id="PTHR46997:SF2">
    <property type="entry name" value="TYROSINE-SPECIFIC TRANSPORT SYSTEM"/>
    <property type="match status" value="1"/>
</dbReference>
<keyword evidence="7 9" id="KW-1133">Transmembrane helix</keyword>
<feature type="transmembrane region" description="Helical" evidence="9">
    <location>
        <begin position="182"/>
        <end position="206"/>
    </location>
</feature>
<dbReference type="Gene3D" id="1.20.1740.10">
    <property type="entry name" value="Amino acid/polyamine transporter I"/>
    <property type="match status" value="1"/>
</dbReference>
<keyword evidence="11" id="KW-1185">Reference proteome</keyword>
<dbReference type="GO" id="GO:0005886">
    <property type="term" value="C:plasma membrane"/>
    <property type="evidence" value="ECO:0007669"/>
    <property type="project" value="UniProtKB-SubCell"/>
</dbReference>
<feature type="transmembrane region" description="Helical" evidence="9">
    <location>
        <begin position="218"/>
        <end position="242"/>
    </location>
</feature>
<dbReference type="eggNOG" id="COG0814">
    <property type="taxonomic scope" value="Bacteria"/>
</dbReference>
<dbReference type="InterPro" id="IPR013059">
    <property type="entry name" value="Trp_tyr_transpt"/>
</dbReference>
<dbReference type="Proteomes" id="UP000001505">
    <property type="component" value="Chromosome"/>
</dbReference>
<dbReference type="EMBL" id="CP001928">
    <property type="protein sequence ID" value="ADI37565.1"/>
    <property type="molecule type" value="Genomic_DNA"/>
</dbReference>
<keyword evidence="6" id="KW-0029">Amino-acid transport</keyword>
<dbReference type="AlphaFoldDB" id="D6YTV4"/>
<dbReference type="OrthoDB" id="18749at2"/>
<dbReference type="KEGG" id="wch:wcw_0190"/>
<dbReference type="PRINTS" id="PR00166">
    <property type="entry name" value="AROAAPRMEASE"/>
</dbReference>
<gene>
    <name evidence="10" type="primary">tyrP2</name>
    <name evidence="10" type="ordered locus">wcw_0190</name>
</gene>
<feature type="transmembrane region" description="Helical" evidence="9">
    <location>
        <begin position="39"/>
        <end position="63"/>
    </location>
</feature>
<dbReference type="PANTHER" id="PTHR46997">
    <property type="entry name" value="LOW AFFINITY TRYPTOPHAN PERMEASE-RELATED"/>
    <property type="match status" value="1"/>
</dbReference>
<name>D6YTV4_WADCW</name>
<dbReference type="GO" id="GO:0015173">
    <property type="term" value="F:aromatic amino acid transmembrane transporter activity"/>
    <property type="evidence" value="ECO:0007669"/>
    <property type="project" value="InterPro"/>
</dbReference>
<feature type="transmembrane region" description="Helical" evidence="9">
    <location>
        <begin position="378"/>
        <end position="395"/>
    </location>
</feature>